<feature type="compositionally biased region" description="Basic and acidic residues" evidence="1">
    <location>
        <begin position="521"/>
        <end position="540"/>
    </location>
</feature>
<proteinExistence type="predicted"/>
<name>A0A699IGU7_TANCI</name>
<organism evidence="2">
    <name type="scientific">Tanacetum cinerariifolium</name>
    <name type="common">Dalmatian daisy</name>
    <name type="synonym">Chrysanthemum cinerariifolium</name>
    <dbReference type="NCBI Taxonomy" id="118510"/>
    <lineage>
        <taxon>Eukaryota</taxon>
        <taxon>Viridiplantae</taxon>
        <taxon>Streptophyta</taxon>
        <taxon>Embryophyta</taxon>
        <taxon>Tracheophyta</taxon>
        <taxon>Spermatophyta</taxon>
        <taxon>Magnoliopsida</taxon>
        <taxon>eudicotyledons</taxon>
        <taxon>Gunneridae</taxon>
        <taxon>Pentapetalae</taxon>
        <taxon>asterids</taxon>
        <taxon>campanulids</taxon>
        <taxon>Asterales</taxon>
        <taxon>Asteraceae</taxon>
        <taxon>Asteroideae</taxon>
        <taxon>Anthemideae</taxon>
        <taxon>Anthemidinae</taxon>
        <taxon>Tanacetum</taxon>
    </lineage>
</organism>
<dbReference type="AlphaFoldDB" id="A0A699IGU7"/>
<evidence type="ECO:0000313" key="2">
    <source>
        <dbReference type="EMBL" id="GEZ52360.1"/>
    </source>
</evidence>
<reference evidence="2" key="1">
    <citation type="journal article" date="2019" name="Sci. Rep.">
        <title>Draft genome of Tanacetum cinerariifolium, the natural source of mosquito coil.</title>
        <authorList>
            <person name="Yamashiro T."/>
            <person name="Shiraishi A."/>
            <person name="Satake H."/>
            <person name="Nakayama K."/>
        </authorList>
    </citation>
    <scope>NUCLEOTIDE SEQUENCE</scope>
</reference>
<feature type="non-terminal residue" evidence="2">
    <location>
        <position position="1"/>
    </location>
</feature>
<accession>A0A699IGU7</accession>
<feature type="non-terminal residue" evidence="2">
    <location>
        <position position="540"/>
    </location>
</feature>
<comment type="caution">
    <text evidence="2">The sequence shown here is derived from an EMBL/GenBank/DDBJ whole genome shotgun (WGS) entry which is preliminary data.</text>
</comment>
<evidence type="ECO:0000256" key="1">
    <source>
        <dbReference type="SAM" id="MobiDB-lite"/>
    </source>
</evidence>
<protein>
    <submittedName>
        <fullName evidence="2">Uncharacterized protein</fullName>
    </submittedName>
</protein>
<dbReference type="EMBL" id="BKCJ010289397">
    <property type="protein sequence ID" value="GEZ52360.1"/>
    <property type="molecule type" value="Genomic_DNA"/>
</dbReference>
<feature type="region of interest" description="Disordered" evidence="1">
    <location>
        <begin position="507"/>
        <end position="540"/>
    </location>
</feature>
<gene>
    <name evidence="2" type="ORF">Tci_524333</name>
</gene>
<feature type="compositionally biased region" description="Basic residues" evidence="1">
    <location>
        <begin position="507"/>
        <end position="516"/>
    </location>
</feature>
<sequence length="540" mass="60844">PEFEGYGPKTSKSVSEDISNEVKEYLDALLVNDRVSDNKDCSVESPVVVEKKTVVSTVAKIEFVRAKQQEKPVRKPVKYAKMYRPRPVNTARPRSVNTARPRPVNTARPNSIVVNAVSVNQVNVVNDSACWVWRPTKPNGASITLKIHNYIDVKTVNGEKQIQVLVDKKKVIITETSVRSDLHLEVAEGTECLPTATIFEQLTLMGAKTTTWNEFRSTIAFAIICLATNQKFNFSKYIFDHMVKNLEDGVKFLMFLRFVQVLLDSQIEGMIKHKEIYVTPSHTKKIFSNMKRQGKEFSDEHVTATFNDLLLSGEDRLKLNELIELCTQLQSKFIALETIRSNQALKIGSLKRRGMMIEDLDADEEVGLVDETQGRNDQDMFDTSILVDEEVVAEKEVSTADSVPNAGEVVTTAGEVVATAGEIVTTVGVEVSTAAITSQISMDEITLAKALIDIKTSKPKAKGIDNTQAWDNIQEEERGELTIEEKSRLFVELMNKRKKYFARHRAEKIRMRKQQKARAAGKLEQEEAKRQRMEEENKSA</sequence>